<comment type="caution">
    <text evidence="4">The sequence shown here is derived from an EMBL/GenBank/DDBJ whole genome shotgun (WGS) entry which is preliminary data.</text>
</comment>
<dbReference type="Gene3D" id="6.10.250.3150">
    <property type="match status" value="1"/>
</dbReference>
<evidence type="ECO:0000313" key="5">
    <source>
        <dbReference type="Proteomes" id="UP000010301"/>
    </source>
</evidence>
<dbReference type="OrthoDB" id="1099523at2"/>
<keyword evidence="1" id="KW-0175">Coiled coil</keyword>
<keyword evidence="5" id="KW-1185">Reference proteome</keyword>
<dbReference type="InterPro" id="IPR011055">
    <property type="entry name" value="Dup_hybrid_motif"/>
</dbReference>
<feature type="coiled-coil region" evidence="1">
    <location>
        <begin position="38"/>
        <end position="128"/>
    </location>
</feature>
<dbReference type="Gene3D" id="2.70.70.10">
    <property type="entry name" value="Glucose Permease (Domain IIA)"/>
    <property type="match status" value="1"/>
</dbReference>
<evidence type="ECO:0000256" key="1">
    <source>
        <dbReference type="SAM" id="Coils"/>
    </source>
</evidence>
<dbReference type="InterPro" id="IPR016047">
    <property type="entry name" value="M23ase_b-sheet_dom"/>
</dbReference>
<dbReference type="EMBL" id="ACFG01000030">
    <property type="protein sequence ID" value="EEH63765.1"/>
    <property type="molecule type" value="Genomic_DNA"/>
</dbReference>
<dbReference type="SUPFAM" id="SSF57997">
    <property type="entry name" value="Tropomyosin"/>
    <property type="match status" value="1"/>
</dbReference>
<dbReference type="AlphaFoldDB" id="C0VZQ6"/>
<evidence type="ECO:0000259" key="3">
    <source>
        <dbReference type="Pfam" id="PF01551"/>
    </source>
</evidence>
<dbReference type="InterPro" id="IPR050570">
    <property type="entry name" value="Cell_wall_metabolism_enzyme"/>
</dbReference>
<dbReference type="Pfam" id="PF01551">
    <property type="entry name" value="Peptidase_M23"/>
    <property type="match status" value="1"/>
</dbReference>
<protein>
    <submittedName>
        <fullName evidence="4">Peptidase, M23 family</fullName>
    </submittedName>
</protein>
<feature type="region of interest" description="Disordered" evidence="2">
    <location>
        <begin position="288"/>
        <end position="328"/>
    </location>
</feature>
<dbReference type="GO" id="GO:0004222">
    <property type="term" value="F:metalloendopeptidase activity"/>
    <property type="evidence" value="ECO:0007669"/>
    <property type="project" value="TreeGrafter"/>
</dbReference>
<dbReference type="CDD" id="cd12797">
    <property type="entry name" value="M23_peptidase"/>
    <property type="match status" value="1"/>
</dbReference>
<feature type="compositionally biased region" description="Low complexity" evidence="2">
    <location>
        <begin position="302"/>
        <end position="314"/>
    </location>
</feature>
<dbReference type="PANTHER" id="PTHR21666">
    <property type="entry name" value="PEPTIDASE-RELATED"/>
    <property type="match status" value="1"/>
</dbReference>
<organism evidence="4 5">
    <name type="scientific">Gleimia coleocanis DSM 15436</name>
    <dbReference type="NCBI Taxonomy" id="525245"/>
    <lineage>
        <taxon>Bacteria</taxon>
        <taxon>Bacillati</taxon>
        <taxon>Actinomycetota</taxon>
        <taxon>Actinomycetes</taxon>
        <taxon>Actinomycetales</taxon>
        <taxon>Actinomycetaceae</taxon>
        <taxon>Gleimia</taxon>
    </lineage>
</organism>
<dbReference type="RefSeq" id="WP_006546556.1">
    <property type="nucleotide sequence ID" value="NZ_DS999543.1"/>
</dbReference>
<evidence type="ECO:0000313" key="4">
    <source>
        <dbReference type="EMBL" id="EEH63765.1"/>
    </source>
</evidence>
<accession>C0VZQ6</accession>
<dbReference type="PANTHER" id="PTHR21666:SF270">
    <property type="entry name" value="MUREIN HYDROLASE ACTIVATOR ENVC"/>
    <property type="match status" value="1"/>
</dbReference>
<proteinExistence type="predicted"/>
<dbReference type="STRING" id="525245.HMPREF0044_0784"/>
<evidence type="ECO:0000256" key="2">
    <source>
        <dbReference type="SAM" id="MobiDB-lite"/>
    </source>
</evidence>
<dbReference type="SUPFAM" id="SSF51261">
    <property type="entry name" value="Duplicated hybrid motif"/>
    <property type="match status" value="1"/>
</dbReference>
<dbReference type="Proteomes" id="UP000010301">
    <property type="component" value="Unassembled WGS sequence"/>
</dbReference>
<dbReference type="eggNOG" id="COG4942">
    <property type="taxonomic scope" value="Bacteria"/>
</dbReference>
<sequence length="458" mass="49381">MGKSLTKHYARWLRVGAVFTMGVLAFSSVTVPSVSGERDDLVRQQQEAQRKRDELQIQIASLDKDLQAHILRLNDIQTQLPAAQAAADDAEAKAAAANRELQIITDQLNAAEGELQSLGKTIDDLGTESSRSDQALATMAREMYRSGGSSSPLLLALSTESTADVSQRATTAQSMARVQARALENARDKIAVTKNQEARQTALTKRIQGLQTKAADAAQKAENAAGVAQTKVLQLHSLQQEESTETAKLKARSTEITAQLNQQNAVVNTARAEIARIDEENHRKQIIFQQQQAAEAARRKAQQNAQANPGRPQGSTPPPPPVKPGGTFGYPLPSVYPVTSGFGPRYIPGLAASAYYHYGIDLGAPCGTPAIATANGVVTTANWDRYGGNWVIINYGLINGNSVQVFYMHFTRHNVYAGQRVNRGDVVGFVGTTGNSTGCHLHYEVHVNGVAVNPTPYM</sequence>
<feature type="domain" description="M23ase beta-sheet core" evidence="3">
    <location>
        <begin position="356"/>
        <end position="454"/>
    </location>
</feature>
<reference evidence="4 5" key="1">
    <citation type="submission" date="2009-01" db="EMBL/GenBank/DDBJ databases">
        <authorList>
            <person name="Qin X."/>
            <person name="Bachman B."/>
            <person name="Battles P."/>
            <person name="Bell A."/>
            <person name="Bess C."/>
            <person name="Bickham C."/>
            <person name="Chaboub L."/>
            <person name="Chen D."/>
            <person name="Coyle M."/>
            <person name="Deiros D.R."/>
            <person name="Dinh H."/>
            <person name="Forbes L."/>
            <person name="Fowler G."/>
            <person name="Francisco L."/>
            <person name="Fu Q."/>
            <person name="Gubbala S."/>
            <person name="Hale W."/>
            <person name="Han Y."/>
            <person name="Hemphill L."/>
            <person name="Highlander S.K."/>
            <person name="Hirani K."/>
            <person name="Hogues M."/>
            <person name="Jackson L."/>
            <person name="Jakkamsetti A."/>
            <person name="Javaid M."/>
            <person name="Jiang H."/>
            <person name="Korchina V."/>
            <person name="Kovar C."/>
            <person name="Lara F."/>
            <person name="Lee S."/>
            <person name="Mata R."/>
            <person name="Mathew T."/>
            <person name="Moen C."/>
            <person name="Morales K."/>
            <person name="Munidasa M."/>
            <person name="Nazareth L."/>
            <person name="Ngo R."/>
            <person name="Nguyen L."/>
            <person name="Okwuonu G."/>
            <person name="Ongeri F."/>
            <person name="Patil S."/>
            <person name="Petrosino J."/>
            <person name="Pham C."/>
            <person name="Pham P."/>
            <person name="Pu L.-L."/>
            <person name="Puazo M."/>
            <person name="Raj R."/>
            <person name="Reid J."/>
            <person name="Rouhana J."/>
            <person name="Saada N."/>
            <person name="Shang Y."/>
            <person name="Simmons D."/>
            <person name="Thornton R."/>
            <person name="Warren J."/>
            <person name="Weissenberger G."/>
            <person name="Zhang J."/>
            <person name="Zhang L."/>
            <person name="Zhou C."/>
            <person name="Zhu D."/>
            <person name="Muzny D."/>
            <person name="Worley K."/>
            <person name="Gibbs R."/>
        </authorList>
    </citation>
    <scope>NUCLEOTIDE SEQUENCE [LARGE SCALE GENOMIC DNA]</scope>
    <source>
        <strain evidence="4 5">DSM 15436</strain>
    </source>
</reference>
<dbReference type="HOGENOM" id="CLU_029425_4_3_11"/>
<gene>
    <name evidence="4" type="ORF">HMPREF0044_0784</name>
</gene>
<name>C0VZQ6_9ACTO</name>